<dbReference type="AlphaFoldDB" id="A0A0J1FWU4"/>
<reference evidence="1 2" key="1">
    <citation type="submission" date="2015-06" db="EMBL/GenBank/DDBJ databases">
        <title>Draft genome of the moderately acidophilic sulfate reducer Candidatus Desulfosporosinus acididurans strain M1.</title>
        <authorList>
            <person name="Poehlein A."/>
            <person name="Petzsch P."/>
            <person name="Johnson B.D."/>
            <person name="Schloemann M."/>
            <person name="Daniel R."/>
            <person name="Muehling M."/>
        </authorList>
    </citation>
    <scope>NUCLEOTIDE SEQUENCE [LARGE SCALE GENOMIC DNA]</scope>
    <source>
        <strain evidence="1 2">M1</strain>
    </source>
</reference>
<dbReference type="Pfam" id="PF14084">
    <property type="entry name" value="DUF4264"/>
    <property type="match status" value="1"/>
</dbReference>
<gene>
    <name evidence="1" type="ORF">DEAC_c02720</name>
</gene>
<dbReference type="EMBL" id="LDZY01000001">
    <property type="protein sequence ID" value="KLU67865.1"/>
    <property type="molecule type" value="Genomic_DNA"/>
</dbReference>
<accession>A0A0J1FWU4</accession>
<organism evidence="1 2">
    <name type="scientific">Desulfosporosinus acididurans</name>
    <dbReference type="NCBI Taxonomy" id="476652"/>
    <lineage>
        <taxon>Bacteria</taxon>
        <taxon>Bacillati</taxon>
        <taxon>Bacillota</taxon>
        <taxon>Clostridia</taxon>
        <taxon>Eubacteriales</taxon>
        <taxon>Desulfitobacteriaceae</taxon>
        <taxon>Desulfosporosinus</taxon>
    </lineage>
</organism>
<protein>
    <recommendedName>
        <fullName evidence="3">DUF4264 domain-containing protein</fullName>
    </recommendedName>
</protein>
<sequence>MDERPTSPMPERSGKLELIATQKVSPNRELYKVVDFLNKNLKDYRLMFGLTKKEDKMVVSIYEVE</sequence>
<dbReference type="STRING" id="476652.DEAC_c02720"/>
<evidence type="ECO:0000313" key="2">
    <source>
        <dbReference type="Proteomes" id="UP000036356"/>
    </source>
</evidence>
<keyword evidence="2" id="KW-1185">Reference proteome</keyword>
<dbReference type="PATRIC" id="fig|476652.3.peg.270"/>
<name>A0A0J1FWU4_9FIRM</name>
<proteinExistence type="predicted"/>
<dbReference type="Proteomes" id="UP000036356">
    <property type="component" value="Unassembled WGS sequence"/>
</dbReference>
<evidence type="ECO:0008006" key="3">
    <source>
        <dbReference type="Google" id="ProtNLM"/>
    </source>
</evidence>
<evidence type="ECO:0000313" key="1">
    <source>
        <dbReference type="EMBL" id="KLU67865.1"/>
    </source>
</evidence>
<comment type="caution">
    <text evidence="1">The sequence shown here is derived from an EMBL/GenBank/DDBJ whole genome shotgun (WGS) entry which is preliminary data.</text>
</comment>
<dbReference type="InterPro" id="IPR012190">
    <property type="entry name" value="UCP036698"/>
</dbReference>